<dbReference type="Proteomes" id="UP000027037">
    <property type="component" value="Unassembled WGS sequence"/>
</dbReference>
<dbReference type="PANTHER" id="PTHR42941:SF1">
    <property type="entry name" value="SLL1037 PROTEIN"/>
    <property type="match status" value="1"/>
</dbReference>
<dbReference type="AlphaFoldDB" id="A0A062UH75"/>
<keyword evidence="3" id="KW-1185">Reference proteome</keyword>
<dbReference type="EMBL" id="AWFF01000026">
    <property type="protein sequence ID" value="KCZ55939.1"/>
    <property type="molecule type" value="Genomic_DNA"/>
</dbReference>
<gene>
    <name evidence="2" type="ORF">HY29_10055</name>
</gene>
<evidence type="ECO:0000313" key="2">
    <source>
        <dbReference type="EMBL" id="KCZ55939.1"/>
    </source>
</evidence>
<dbReference type="eggNOG" id="COG2358">
    <property type="taxonomic scope" value="Bacteria"/>
</dbReference>
<dbReference type="SUPFAM" id="SSF53850">
    <property type="entry name" value="Periplasmic binding protein-like II"/>
    <property type="match status" value="1"/>
</dbReference>
<dbReference type="OrthoDB" id="237270at2"/>
<feature type="transmembrane region" description="Helical" evidence="1">
    <location>
        <begin position="12"/>
        <end position="29"/>
    </location>
</feature>
<keyword evidence="1" id="KW-0812">Transmembrane</keyword>
<evidence type="ECO:0000256" key="1">
    <source>
        <dbReference type="SAM" id="Phobius"/>
    </source>
</evidence>
<dbReference type="PANTHER" id="PTHR42941">
    <property type="entry name" value="SLL1037 PROTEIN"/>
    <property type="match status" value="1"/>
</dbReference>
<protein>
    <recommendedName>
        <fullName evidence="4">TRAP ABC transporter substrate-binding protein</fullName>
    </recommendedName>
</protein>
<organism evidence="2 3">
    <name type="scientific">Hyphomonas beringensis</name>
    <dbReference type="NCBI Taxonomy" id="1280946"/>
    <lineage>
        <taxon>Bacteria</taxon>
        <taxon>Pseudomonadati</taxon>
        <taxon>Pseudomonadota</taxon>
        <taxon>Alphaproteobacteria</taxon>
        <taxon>Hyphomonadales</taxon>
        <taxon>Hyphomonadaceae</taxon>
        <taxon>Hyphomonas</taxon>
    </lineage>
</organism>
<dbReference type="InterPro" id="IPR011852">
    <property type="entry name" value="TRAP_TAXI"/>
</dbReference>
<evidence type="ECO:0000313" key="3">
    <source>
        <dbReference type="Proteomes" id="UP000027037"/>
    </source>
</evidence>
<dbReference type="Pfam" id="PF16868">
    <property type="entry name" value="NMT1_3"/>
    <property type="match status" value="1"/>
</dbReference>
<accession>A0A062UH75</accession>
<reference evidence="2 3" key="1">
    <citation type="journal article" date="2014" name="Antonie Van Leeuwenhoek">
        <title>Hyphomonas beringensis sp. nov. and Hyphomonas chukchiensis sp. nov., isolated from surface seawater of the Bering Sea and Chukchi Sea.</title>
        <authorList>
            <person name="Li C."/>
            <person name="Lai Q."/>
            <person name="Li G."/>
            <person name="Dong C."/>
            <person name="Wang J."/>
            <person name="Liao Y."/>
            <person name="Shao Z."/>
        </authorList>
    </citation>
    <scope>NUCLEOTIDE SEQUENCE [LARGE SCALE GENOMIC DNA]</scope>
    <source>
        <strain evidence="2 3">25B14_1</strain>
    </source>
</reference>
<dbReference type="RefSeq" id="WP_034792714.1">
    <property type="nucleotide sequence ID" value="NZ_AWFF01000026.1"/>
</dbReference>
<evidence type="ECO:0008006" key="4">
    <source>
        <dbReference type="Google" id="ProtNLM"/>
    </source>
</evidence>
<keyword evidence="1" id="KW-0472">Membrane</keyword>
<dbReference type="PATRIC" id="fig|1280946.3.peg.805"/>
<dbReference type="Gene3D" id="3.40.190.10">
    <property type="entry name" value="Periplasmic binding protein-like II"/>
    <property type="match status" value="2"/>
</dbReference>
<proteinExistence type="predicted"/>
<dbReference type="STRING" id="1280946.HY29_10055"/>
<name>A0A062UH75_9PROT</name>
<sequence>MASLRDFLKVYWPLVVIALGGVVLALILMDPAPPKKIRFAAGPVGGAYHAFAERYQRLLGEQGVEVILVETAGSIDNLRMLEDDDVDVGLVQGGLARPADADELRSLGGLFPEPFWVFVGQDVPATNFGALRSSRVSIGGSGSGSRILATELQTEYGGDWLETTLLDLSGNEAADALINGDLDAAIFTASIQASYIEKLLDIPDVRLLPFERAPALSRRMQALSAVTLLRGVVNLGEDVPSTDVPLVAPVAQLVVNKKLHPAIEALLIDAASQIHSEGTLLAPAGAYPNPDVTDLPVSEQARRYYQDGPSFLRRYFSFDVANFLERAWVLAIPLLTLLFPLVRAAPPIYRWRVRRKIYVWYDDLRDLERRGRSAEEEDVRGKVLEDLERLQAEIGQVEVPLSYTDDLYRLRSHVEFVKQLVCNRNPVKVAG</sequence>
<keyword evidence="1" id="KW-1133">Transmembrane helix</keyword>
<comment type="caution">
    <text evidence="2">The sequence shown here is derived from an EMBL/GenBank/DDBJ whole genome shotgun (WGS) entry which is preliminary data.</text>
</comment>